<comment type="caution">
    <text evidence="2">The sequence shown here is derived from an EMBL/GenBank/DDBJ whole genome shotgun (WGS) entry which is preliminary data.</text>
</comment>
<feature type="chain" id="PRO_5015118216" description="Lipoprotein" evidence="1">
    <location>
        <begin position="27"/>
        <end position="230"/>
    </location>
</feature>
<evidence type="ECO:0000313" key="3">
    <source>
        <dbReference type="Proteomes" id="UP000241158"/>
    </source>
</evidence>
<evidence type="ECO:0000256" key="1">
    <source>
        <dbReference type="SAM" id="SignalP"/>
    </source>
</evidence>
<keyword evidence="1" id="KW-0732">Signal</keyword>
<evidence type="ECO:0008006" key="4">
    <source>
        <dbReference type="Google" id="ProtNLM"/>
    </source>
</evidence>
<dbReference type="EMBL" id="PGGN01000004">
    <property type="protein sequence ID" value="PSH56170.1"/>
    <property type="molecule type" value="Genomic_DNA"/>
</dbReference>
<reference evidence="3" key="1">
    <citation type="submission" date="2017-11" db="EMBL/GenBank/DDBJ databases">
        <authorList>
            <person name="Kuznetsova I."/>
            <person name="Sazanova A."/>
            <person name="Chirak E."/>
            <person name="Safronova V."/>
            <person name="Willems A."/>
        </authorList>
    </citation>
    <scope>NUCLEOTIDE SEQUENCE [LARGE SCALE GENOMIC DNA]</scope>
    <source>
        <strain evidence="3">PEPV15</strain>
    </source>
</reference>
<keyword evidence="3" id="KW-1185">Reference proteome</keyword>
<accession>A0A2P7APN2</accession>
<sequence length="230" mass="24279">MFSGFSKAIAANATALALAACQSVSAPTSTTTVSAYAPVGTALISAYAPEIPDLSCAVHGNPGGVAAKLTANRTRRGDPAYIEFRQRFSPGLPSGHLFVVFGRLDQSGDPVTRQYIGLFPKGSLVGLYGGAIVPIPADLKPSYSDCHFSANAAYRVSLSEAQYQQLLGKVRANLASPPMWRMFGYNCNNYAASLGNVAGLVEPANRTQPSFSYIYAYIDANGDRARKPAS</sequence>
<dbReference type="RefSeq" id="WP_106718600.1">
    <property type="nucleotide sequence ID" value="NZ_JACHXT010000001.1"/>
</dbReference>
<feature type="signal peptide" evidence="1">
    <location>
        <begin position="1"/>
        <end position="26"/>
    </location>
</feature>
<dbReference type="AlphaFoldDB" id="A0A2P7APN2"/>
<dbReference type="PROSITE" id="PS51257">
    <property type="entry name" value="PROKAR_LIPOPROTEIN"/>
    <property type="match status" value="1"/>
</dbReference>
<gene>
    <name evidence="2" type="ORF">CU100_21510</name>
</gene>
<protein>
    <recommendedName>
        <fullName evidence="4">Lipoprotein</fullName>
    </recommendedName>
</protein>
<dbReference type="OrthoDB" id="8018072at2"/>
<name>A0A2P7APN2_9HYPH</name>
<dbReference type="Proteomes" id="UP000241158">
    <property type="component" value="Unassembled WGS sequence"/>
</dbReference>
<evidence type="ECO:0000313" key="2">
    <source>
        <dbReference type="EMBL" id="PSH56170.1"/>
    </source>
</evidence>
<organism evidence="2 3">
    <name type="scientific">Phyllobacterium endophyticum</name>
    <dbReference type="NCBI Taxonomy" id="1149773"/>
    <lineage>
        <taxon>Bacteria</taxon>
        <taxon>Pseudomonadati</taxon>
        <taxon>Pseudomonadota</taxon>
        <taxon>Alphaproteobacteria</taxon>
        <taxon>Hyphomicrobiales</taxon>
        <taxon>Phyllobacteriaceae</taxon>
        <taxon>Phyllobacterium</taxon>
    </lineage>
</organism>
<proteinExistence type="predicted"/>